<dbReference type="Gene3D" id="1.20.140.10">
    <property type="entry name" value="Butyryl-CoA Dehydrogenase, subunit A, domain 3"/>
    <property type="match status" value="1"/>
</dbReference>
<feature type="region of interest" description="Disordered" evidence="6">
    <location>
        <begin position="160"/>
        <end position="233"/>
    </location>
</feature>
<dbReference type="RefSeq" id="WP_075136614.1">
    <property type="nucleotide sequence ID" value="NZ_MSIF01000021.1"/>
</dbReference>
<evidence type="ECO:0000313" key="9">
    <source>
        <dbReference type="EMBL" id="OLF06434.1"/>
    </source>
</evidence>
<dbReference type="GO" id="GO:0003995">
    <property type="term" value="F:acyl-CoA dehydrogenase activity"/>
    <property type="evidence" value="ECO:0007669"/>
    <property type="project" value="TreeGrafter"/>
</dbReference>
<sequence>MTPTDEHRQLAASLHDLLSDTDTAALTRDWAAGEHAAGLALLARLADLGACGLAVPTRFGGLGAGAVELAVVFETLGRHAVPGPLVESFAVVPAVVAALPVAAGLLPRLVAGELATVALPALPVLPPWPPAPGDHVTDGPRQFPALDGAAVDNGEQLAAGTDSRALPGPGHGDPPVFQSTDQGRQFPATNKTPVDNRERPTMAPIPQFPGSGRGDPPVFQSSGGHRQFSSGRPGAVDAGLAPDADVATPLLVIGSTVYTGLVGERSESVDPARRLFALTPGEALGPAGDGFGLGVVCVAARLLGLGHGMLDLACAHVRARRQFGRPVGEFQAVKHQLADVLVALEFARPLVFEAARTLAARDVSAAKVAAADAAYLAARTALQVHGALGYTQEYDLARRLLAVRALREAWGTRSWHRARVLDALTAPASR</sequence>
<comment type="caution">
    <text evidence="9">The sequence shown here is derived from an EMBL/GenBank/DDBJ whole genome shotgun (WGS) entry which is preliminary data.</text>
</comment>
<evidence type="ECO:0000313" key="10">
    <source>
        <dbReference type="Proteomes" id="UP000185696"/>
    </source>
</evidence>
<dbReference type="Pfam" id="PF00441">
    <property type="entry name" value="Acyl-CoA_dh_1"/>
    <property type="match status" value="1"/>
</dbReference>
<dbReference type="InterPro" id="IPR013786">
    <property type="entry name" value="AcylCoA_DH/ox_N"/>
</dbReference>
<dbReference type="Proteomes" id="UP000185696">
    <property type="component" value="Unassembled WGS sequence"/>
</dbReference>
<keyword evidence="4" id="KW-0274">FAD</keyword>
<keyword evidence="5" id="KW-0560">Oxidoreductase</keyword>
<protein>
    <recommendedName>
        <fullName evidence="11">Acyl-CoA dehydrogenase</fullName>
    </recommendedName>
</protein>
<evidence type="ECO:0000256" key="1">
    <source>
        <dbReference type="ARBA" id="ARBA00001974"/>
    </source>
</evidence>
<dbReference type="InterPro" id="IPR036250">
    <property type="entry name" value="AcylCo_DH-like_C"/>
</dbReference>
<dbReference type="InterPro" id="IPR037069">
    <property type="entry name" value="AcylCoA_DH/ox_N_sf"/>
</dbReference>
<proteinExistence type="inferred from homology"/>
<evidence type="ECO:0000256" key="2">
    <source>
        <dbReference type="ARBA" id="ARBA00009347"/>
    </source>
</evidence>
<organism evidence="9 10">
    <name type="scientific">Actinophytocola xinjiangensis</name>
    <dbReference type="NCBI Taxonomy" id="485602"/>
    <lineage>
        <taxon>Bacteria</taxon>
        <taxon>Bacillati</taxon>
        <taxon>Actinomycetota</taxon>
        <taxon>Actinomycetes</taxon>
        <taxon>Pseudonocardiales</taxon>
        <taxon>Pseudonocardiaceae</taxon>
    </lineage>
</organism>
<dbReference type="SUPFAM" id="SSF56645">
    <property type="entry name" value="Acyl-CoA dehydrogenase NM domain-like"/>
    <property type="match status" value="1"/>
</dbReference>
<evidence type="ECO:0000256" key="6">
    <source>
        <dbReference type="SAM" id="MobiDB-lite"/>
    </source>
</evidence>
<feature type="compositionally biased region" description="Polar residues" evidence="6">
    <location>
        <begin position="219"/>
        <end position="230"/>
    </location>
</feature>
<accession>A0A7Z0WHN3</accession>
<evidence type="ECO:0000256" key="3">
    <source>
        <dbReference type="ARBA" id="ARBA00022630"/>
    </source>
</evidence>
<comment type="cofactor">
    <cofactor evidence="1">
        <name>FAD</name>
        <dbReference type="ChEBI" id="CHEBI:57692"/>
    </cofactor>
</comment>
<evidence type="ECO:0000259" key="7">
    <source>
        <dbReference type="Pfam" id="PF00441"/>
    </source>
</evidence>
<evidence type="ECO:0000256" key="5">
    <source>
        <dbReference type="ARBA" id="ARBA00023002"/>
    </source>
</evidence>
<feature type="domain" description="Acyl-CoA dehydrogenase/oxidase C-terminal" evidence="7">
    <location>
        <begin position="293"/>
        <end position="423"/>
    </location>
</feature>
<gene>
    <name evidence="9" type="ORF">BLA60_31150</name>
</gene>
<evidence type="ECO:0008006" key="11">
    <source>
        <dbReference type="Google" id="ProtNLM"/>
    </source>
</evidence>
<reference evidence="9 10" key="1">
    <citation type="submission" date="2016-12" db="EMBL/GenBank/DDBJ databases">
        <title>The draft genome sequence of Actinophytocola xinjiangensis.</title>
        <authorList>
            <person name="Wang W."/>
            <person name="Yuan L."/>
        </authorList>
    </citation>
    <scope>NUCLEOTIDE SEQUENCE [LARGE SCALE GENOMIC DNA]</scope>
    <source>
        <strain evidence="9 10">CGMCC 4.4663</strain>
    </source>
</reference>
<keyword evidence="10" id="KW-1185">Reference proteome</keyword>
<dbReference type="AlphaFoldDB" id="A0A7Z0WHN3"/>
<dbReference type="EMBL" id="MSIF01000021">
    <property type="protein sequence ID" value="OLF06434.1"/>
    <property type="molecule type" value="Genomic_DNA"/>
</dbReference>
<keyword evidence="3" id="KW-0285">Flavoprotein</keyword>
<dbReference type="GO" id="GO:0050660">
    <property type="term" value="F:flavin adenine dinucleotide binding"/>
    <property type="evidence" value="ECO:0007669"/>
    <property type="project" value="InterPro"/>
</dbReference>
<dbReference type="Gene3D" id="1.10.540.10">
    <property type="entry name" value="Acyl-CoA dehydrogenase/oxidase, N-terminal domain"/>
    <property type="match status" value="1"/>
</dbReference>
<evidence type="ECO:0000256" key="4">
    <source>
        <dbReference type="ARBA" id="ARBA00022827"/>
    </source>
</evidence>
<feature type="domain" description="Acyl-CoA dehydrogenase/oxidase N-terminal" evidence="8">
    <location>
        <begin position="4"/>
        <end position="83"/>
    </location>
</feature>
<comment type="similarity">
    <text evidence="2">Belongs to the acyl-CoA dehydrogenase family.</text>
</comment>
<dbReference type="PANTHER" id="PTHR43884">
    <property type="entry name" value="ACYL-COA DEHYDROGENASE"/>
    <property type="match status" value="1"/>
</dbReference>
<feature type="compositionally biased region" description="Polar residues" evidence="6">
    <location>
        <begin position="177"/>
        <end position="193"/>
    </location>
</feature>
<dbReference type="InterPro" id="IPR009100">
    <property type="entry name" value="AcylCoA_DH/oxidase_NM_dom_sf"/>
</dbReference>
<evidence type="ECO:0000259" key="8">
    <source>
        <dbReference type="Pfam" id="PF02771"/>
    </source>
</evidence>
<name>A0A7Z0WHN3_9PSEU</name>
<dbReference type="InterPro" id="IPR009075">
    <property type="entry name" value="AcylCo_DH/oxidase_C"/>
</dbReference>
<dbReference type="Pfam" id="PF02771">
    <property type="entry name" value="Acyl-CoA_dh_N"/>
    <property type="match status" value="1"/>
</dbReference>
<dbReference type="PANTHER" id="PTHR43884:SF20">
    <property type="entry name" value="ACYL-COA DEHYDROGENASE FADE28"/>
    <property type="match status" value="1"/>
</dbReference>
<dbReference type="SUPFAM" id="SSF47203">
    <property type="entry name" value="Acyl-CoA dehydrogenase C-terminal domain-like"/>
    <property type="match status" value="1"/>
</dbReference>